<dbReference type="Proteomes" id="UP000694388">
    <property type="component" value="Unplaced"/>
</dbReference>
<dbReference type="Ensembl" id="ENSEBUT00000003113.1">
    <property type="protein sequence ID" value="ENSEBUP00000002753.1"/>
    <property type="gene ID" value="ENSEBUG00000002074.1"/>
</dbReference>
<evidence type="ECO:0000313" key="18">
    <source>
        <dbReference type="Proteomes" id="UP000694388"/>
    </source>
</evidence>
<dbReference type="FunFam" id="1.10.287.70:FF:000340">
    <property type="entry name" value="ATP-sensitive inward rectifier potassium channel 8"/>
    <property type="match status" value="1"/>
</dbReference>
<dbReference type="PANTHER" id="PTHR11767:SF102">
    <property type="entry name" value="INWARDLY RECTIFYING POTASSIUM CHANNEL 1, ISOFORM F"/>
    <property type="match status" value="1"/>
</dbReference>
<evidence type="ECO:0000256" key="14">
    <source>
        <dbReference type="SAM" id="Phobius"/>
    </source>
</evidence>
<evidence type="ECO:0000256" key="8">
    <source>
        <dbReference type="ARBA" id="ARBA00023065"/>
    </source>
</evidence>
<dbReference type="GO" id="GO:0034702">
    <property type="term" value="C:monoatomic ion channel complex"/>
    <property type="evidence" value="ECO:0007669"/>
    <property type="project" value="UniProtKB-KW"/>
</dbReference>
<evidence type="ECO:0000256" key="9">
    <source>
        <dbReference type="ARBA" id="ARBA00023136"/>
    </source>
</evidence>
<evidence type="ECO:0000256" key="5">
    <source>
        <dbReference type="ARBA" id="ARBA00022882"/>
    </source>
</evidence>
<dbReference type="AlphaFoldDB" id="A0A8C4NI34"/>
<dbReference type="Gene3D" id="2.60.40.1400">
    <property type="entry name" value="G protein-activated inward rectifier potassium channel 1"/>
    <property type="match status" value="2"/>
</dbReference>
<keyword evidence="10 13" id="KW-0407">Ion channel</keyword>
<dbReference type="Gene3D" id="1.10.287.70">
    <property type="match status" value="2"/>
</dbReference>
<dbReference type="OMA" id="WIIGHLH"/>
<feature type="domain" description="Inward rectifier potassium channel C-terminal" evidence="16">
    <location>
        <begin position="167"/>
        <end position="338"/>
    </location>
</feature>
<dbReference type="FunFam" id="2.60.40.1400:FF:000001">
    <property type="entry name" value="G protein-activated inward rectifier potassium channel 2"/>
    <property type="match status" value="1"/>
</dbReference>
<evidence type="ECO:0000256" key="11">
    <source>
        <dbReference type="ARBA" id="ARBA00034430"/>
    </source>
</evidence>
<keyword evidence="3 13" id="KW-0633">Potassium transport</keyword>
<keyword evidence="4 13" id="KW-0812">Transmembrane</keyword>
<comment type="catalytic activity">
    <reaction evidence="11">
        <text>K(+)(in) = K(+)(out)</text>
        <dbReference type="Rhea" id="RHEA:29463"/>
        <dbReference type="ChEBI" id="CHEBI:29103"/>
    </reaction>
</comment>
<keyword evidence="7 14" id="KW-1133">Transmembrane helix</keyword>
<evidence type="ECO:0000256" key="3">
    <source>
        <dbReference type="ARBA" id="ARBA00022538"/>
    </source>
</evidence>
<dbReference type="GeneTree" id="ENSGT01030000234586"/>
<name>A0A8C4NI34_EPTBU</name>
<dbReference type="PANTHER" id="PTHR11767">
    <property type="entry name" value="INWARD RECTIFIER POTASSIUM CHANNEL"/>
    <property type="match status" value="1"/>
</dbReference>
<dbReference type="GO" id="GO:0005886">
    <property type="term" value="C:plasma membrane"/>
    <property type="evidence" value="ECO:0007669"/>
    <property type="project" value="TreeGrafter"/>
</dbReference>
<dbReference type="InterPro" id="IPR013518">
    <property type="entry name" value="K_chnl_inward-rec_Kir_cyto"/>
</dbReference>
<dbReference type="GO" id="GO:1990573">
    <property type="term" value="P:potassium ion import across plasma membrane"/>
    <property type="evidence" value="ECO:0007669"/>
    <property type="project" value="TreeGrafter"/>
</dbReference>
<keyword evidence="5 13" id="KW-0851">Voltage-gated channel</keyword>
<evidence type="ECO:0000256" key="1">
    <source>
        <dbReference type="ARBA" id="ARBA00004141"/>
    </source>
</evidence>
<evidence type="ECO:0000256" key="12">
    <source>
        <dbReference type="PIRSR" id="PIRSR005465-1"/>
    </source>
</evidence>
<dbReference type="InterPro" id="IPR014756">
    <property type="entry name" value="Ig_E-set"/>
</dbReference>
<dbReference type="InterPro" id="IPR041647">
    <property type="entry name" value="IRK_C"/>
</dbReference>
<organism evidence="17 18">
    <name type="scientific">Eptatretus burgeri</name>
    <name type="common">Inshore hagfish</name>
    <dbReference type="NCBI Taxonomy" id="7764"/>
    <lineage>
        <taxon>Eukaryota</taxon>
        <taxon>Metazoa</taxon>
        <taxon>Chordata</taxon>
        <taxon>Craniata</taxon>
        <taxon>Vertebrata</taxon>
        <taxon>Cyclostomata</taxon>
        <taxon>Myxini</taxon>
        <taxon>Myxiniformes</taxon>
        <taxon>Myxinidae</taxon>
        <taxon>Eptatretinae</taxon>
        <taxon>Eptatretus</taxon>
    </lineage>
</organism>
<dbReference type="PIRSF" id="PIRSF005465">
    <property type="entry name" value="GIRK_kir"/>
    <property type="match status" value="1"/>
</dbReference>
<evidence type="ECO:0000313" key="17">
    <source>
        <dbReference type="Ensembl" id="ENSEBUP00000002753.1"/>
    </source>
</evidence>
<feature type="domain" description="Potassium channel inwardly rectifying transmembrane" evidence="15">
    <location>
        <begin position="93"/>
        <end position="160"/>
    </location>
</feature>
<feature type="transmembrane region" description="Helical" evidence="14">
    <location>
        <begin position="131"/>
        <end position="155"/>
    </location>
</feature>
<comment type="similarity">
    <text evidence="13">Belongs to the inward rectifier-type potassium channel (TC 1.A.2.1) family.</text>
</comment>
<evidence type="ECO:0000259" key="15">
    <source>
        <dbReference type="Pfam" id="PF01007"/>
    </source>
</evidence>
<keyword evidence="18" id="KW-1185">Reference proteome</keyword>
<sequence>MNHESVHHSTSYTIDLLEYCFDSSSCSQLLEARITLLTWWKAYRLQRFVNKDGRCNVRFSNLSEQPRRYLADIFTTCVDIRWRWLMLFFVSEGTPCVENVSSFTSAFLFSVETQTTIGFGSRYITEECPSAILLVVLQSLVGCLVDCFSIGAIMAKMARPKKRAQTLLFSKYATVAMRDGKLCLMWRVGNLRRSLIVESHVRAQLIRPRVTPEGEYIPFEQVDLNVGFDRGLDRIFLVSPITVVHEIDADSPLYNLGRHELRNQNFEIVVILEGIVEATAMTTQARSSYLTSEILWGHRFEPVVSEDEKQYKVDYSRFHSTYEVPTPPCSAQDLANNKSFWLILVVMPIAVMQVA</sequence>
<dbReference type="GO" id="GO:0005242">
    <property type="term" value="F:inward rectifier potassium channel activity"/>
    <property type="evidence" value="ECO:0007669"/>
    <property type="project" value="InterPro"/>
</dbReference>
<dbReference type="PRINTS" id="PR01320">
    <property type="entry name" value="KIRCHANNEL"/>
</dbReference>
<keyword evidence="6 13" id="KW-0630">Potassium</keyword>
<keyword evidence="8 13" id="KW-0406">Ion transport</keyword>
<evidence type="ECO:0000259" key="16">
    <source>
        <dbReference type="Pfam" id="PF17655"/>
    </source>
</evidence>
<keyword evidence="9 14" id="KW-0472">Membrane</keyword>
<evidence type="ECO:0000256" key="10">
    <source>
        <dbReference type="ARBA" id="ARBA00023303"/>
    </source>
</evidence>
<dbReference type="GO" id="GO:0034765">
    <property type="term" value="P:regulation of monoatomic ion transmembrane transport"/>
    <property type="evidence" value="ECO:0007669"/>
    <property type="project" value="TreeGrafter"/>
</dbReference>
<evidence type="ECO:0000256" key="2">
    <source>
        <dbReference type="ARBA" id="ARBA00022448"/>
    </source>
</evidence>
<evidence type="ECO:0000256" key="13">
    <source>
        <dbReference type="RuleBase" id="RU003822"/>
    </source>
</evidence>
<accession>A0A8C4NI34</accession>
<evidence type="ECO:0000256" key="6">
    <source>
        <dbReference type="ARBA" id="ARBA00022958"/>
    </source>
</evidence>
<evidence type="ECO:0000256" key="7">
    <source>
        <dbReference type="ARBA" id="ARBA00022989"/>
    </source>
</evidence>
<feature type="domain" description="Potassium channel inwardly rectifying transmembrane" evidence="15">
    <location>
        <begin position="49"/>
        <end position="90"/>
    </location>
</feature>
<dbReference type="InterPro" id="IPR016449">
    <property type="entry name" value="K_chnl_inward-rec_Kir"/>
</dbReference>
<reference evidence="17" key="1">
    <citation type="submission" date="2025-08" db="UniProtKB">
        <authorList>
            <consortium name="Ensembl"/>
        </authorList>
    </citation>
    <scope>IDENTIFICATION</scope>
</reference>
<dbReference type="SUPFAM" id="SSF81296">
    <property type="entry name" value="E set domains"/>
    <property type="match status" value="1"/>
</dbReference>
<protein>
    <submittedName>
        <fullName evidence="17">Potassium inwardly rectifying channel subfamily J member 12a</fullName>
    </submittedName>
</protein>
<comment type="subcellular location">
    <subcellularLocation>
        <location evidence="1 13">Membrane</location>
        <topology evidence="1 13">Multi-pass membrane protein</topology>
    </subcellularLocation>
</comment>
<feature type="site" description="Role in the control of polyamine-mediated channel gating and in the blocking by intracellular magnesium" evidence="12">
    <location>
        <position position="146"/>
    </location>
</feature>
<dbReference type="Pfam" id="PF17655">
    <property type="entry name" value="IRK_C"/>
    <property type="match status" value="1"/>
</dbReference>
<dbReference type="InterPro" id="IPR040445">
    <property type="entry name" value="Kir_TM"/>
</dbReference>
<proteinExistence type="inferred from homology"/>
<dbReference type="Pfam" id="PF01007">
    <property type="entry name" value="IRK"/>
    <property type="match status" value="2"/>
</dbReference>
<keyword evidence="2 13" id="KW-0813">Transport</keyword>
<evidence type="ECO:0000256" key="4">
    <source>
        <dbReference type="ARBA" id="ARBA00022692"/>
    </source>
</evidence>
<dbReference type="SUPFAM" id="SSF81324">
    <property type="entry name" value="Voltage-gated potassium channels"/>
    <property type="match status" value="1"/>
</dbReference>
<reference evidence="17" key="2">
    <citation type="submission" date="2025-09" db="UniProtKB">
        <authorList>
            <consortium name="Ensembl"/>
        </authorList>
    </citation>
    <scope>IDENTIFICATION</scope>
</reference>